<keyword evidence="7" id="KW-1185">Reference proteome</keyword>
<keyword evidence="5" id="KW-0503">Monooxygenase</keyword>
<dbReference type="PRINTS" id="PR00463">
    <property type="entry name" value="EP450I"/>
</dbReference>
<dbReference type="GO" id="GO:0020037">
    <property type="term" value="F:heme binding"/>
    <property type="evidence" value="ECO:0007669"/>
    <property type="project" value="InterPro"/>
</dbReference>
<dbReference type="InParanoid" id="A0A200RDQ9"/>
<dbReference type="GO" id="GO:0005506">
    <property type="term" value="F:iron ion binding"/>
    <property type="evidence" value="ECO:0007669"/>
    <property type="project" value="InterPro"/>
</dbReference>
<comment type="caution">
    <text evidence="6">The sequence shown here is derived from an EMBL/GenBank/DDBJ whole genome shotgun (WGS) entry which is preliminary data.</text>
</comment>
<proteinExistence type="inferred from homology"/>
<dbReference type="GO" id="GO:0016705">
    <property type="term" value="F:oxidoreductase activity, acting on paired donors, with incorporation or reduction of molecular oxygen"/>
    <property type="evidence" value="ECO:0007669"/>
    <property type="project" value="InterPro"/>
</dbReference>
<dbReference type="InterPro" id="IPR002401">
    <property type="entry name" value="Cyt_P450_E_grp-I"/>
</dbReference>
<dbReference type="Pfam" id="PF00067">
    <property type="entry name" value="p450"/>
    <property type="match status" value="1"/>
</dbReference>
<evidence type="ECO:0000256" key="3">
    <source>
        <dbReference type="ARBA" id="ARBA00023004"/>
    </source>
</evidence>
<gene>
    <name evidence="6" type="ORF">BVC80_887g130</name>
</gene>
<name>A0A200RDQ9_MACCD</name>
<dbReference type="OMA" id="RIIFARL"/>
<evidence type="ECO:0000256" key="2">
    <source>
        <dbReference type="ARBA" id="ARBA00022723"/>
    </source>
</evidence>
<evidence type="ECO:0000313" key="7">
    <source>
        <dbReference type="Proteomes" id="UP000195402"/>
    </source>
</evidence>
<feature type="binding site" description="axial binding residue" evidence="4">
    <location>
        <position position="127"/>
    </location>
    <ligand>
        <name>heme</name>
        <dbReference type="ChEBI" id="CHEBI:30413"/>
    </ligand>
    <ligandPart>
        <name>Fe</name>
        <dbReference type="ChEBI" id="CHEBI:18248"/>
    </ligandPart>
</feature>
<keyword evidence="5" id="KW-0560">Oxidoreductase</keyword>
<keyword evidence="4 5" id="KW-0349">Heme</keyword>
<sequence>MAELLRHPQIMKEVQEEVRGVARGKPNVTEKDLDKIHYLQSVIKETLRFHPPATFLLPRESIEDIKLQGYDIPAKTRVMINSWAIARDPISWQEPEKFEPKRFMSSSTDYKGQHFEFVPFGAGRRGCPGNSVCNLNN</sequence>
<comment type="similarity">
    <text evidence="1 5">Belongs to the cytochrome P450 family.</text>
</comment>
<dbReference type="GO" id="GO:0033075">
    <property type="term" value="P:isoquinoline alkaloid biosynthetic process"/>
    <property type="evidence" value="ECO:0007669"/>
    <property type="project" value="UniProtKB-ARBA"/>
</dbReference>
<dbReference type="InterPro" id="IPR001128">
    <property type="entry name" value="Cyt_P450"/>
</dbReference>
<dbReference type="SUPFAM" id="SSF48264">
    <property type="entry name" value="Cytochrome P450"/>
    <property type="match status" value="1"/>
</dbReference>
<keyword evidence="2 4" id="KW-0479">Metal-binding</keyword>
<comment type="cofactor">
    <cofactor evidence="4">
        <name>heme</name>
        <dbReference type="ChEBI" id="CHEBI:30413"/>
    </cofactor>
</comment>
<dbReference type="OrthoDB" id="1055148at2759"/>
<protein>
    <submittedName>
        <fullName evidence="6">Cytochrome P450</fullName>
    </submittedName>
</protein>
<keyword evidence="3 4" id="KW-0408">Iron</keyword>
<reference evidence="6 7" key="1">
    <citation type="journal article" date="2017" name="Mol. Plant">
        <title>The Genome of Medicinal Plant Macleaya cordata Provides New Insights into Benzylisoquinoline Alkaloids Metabolism.</title>
        <authorList>
            <person name="Liu X."/>
            <person name="Liu Y."/>
            <person name="Huang P."/>
            <person name="Ma Y."/>
            <person name="Qing Z."/>
            <person name="Tang Q."/>
            <person name="Cao H."/>
            <person name="Cheng P."/>
            <person name="Zheng Y."/>
            <person name="Yuan Z."/>
            <person name="Zhou Y."/>
            <person name="Liu J."/>
            <person name="Tang Z."/>
            <person name="Zhuo Y."/>
            <person name="Zhang Y."/>
            <person name="Yu L."/>
            <person name="Huang J."/>
            <person name="Yang P."/>
            <person name="Peng Q."/>
            <person name="Zhang J."/>
            <person name="Jiang W."/>
            <person name="Zhang Z."/>
            <person name="Lin K."/>
            <person name="Ro D.K."/>
            <person name="Chen X."/>
            <person name="Xiong X."/>
            <person name="Shang Y."/>
            <person name="Huang S."/>
            <person name="Zeng J."/>
        </authorList>
    </citation>
    <scope>NUCLEOTIDE SEQUENCE [LARGE SCALE GENOMIC DNA]</scope>
    <source>
        <strain evidence="7">cv. BLH2017</strain>
        <tissue evidence="6">Root</tissue>
    </source>
</reference>
<dbReference type="Gene3D" id="1.10.630.10">
    <property type="entry name" value="Cytochrome P450"/>
    <property type="match status" value="1"/>
</dbReference>
<dbReference type="EMBL" id="MVGT01000057">
    <property type="protein sequence ID" value="OVA20836.1"/>
    <property type="molecule type" value="Genomic_DNA"/>
</dbReference>
<evidence type="ECO:0000256" key="1">
    <source>
        <dbReference type="ARBA" id="ARBA00010617"/>
    </source>
</evidence>
<organism evidence="6 7">
    <name type="scientific">Macleaya cordata</name>
    <name type="common">Five-seeded plume-poppy</name>
    <name type="synonym">Bocconia cordata</name>
    <dbReference type="NCBI Taxonomy" id="56857"/>
    <lineage>
        <taxon>Eukaryota</taxon>
        <taxon>Viridiplantae</taxon>
        <taxon>Streptophyta</taxon>
        <taxon>Embryophyta</taxon>
        <taxon>Tracheophyta</taxon>
        <taxon>Spermatophyta</taxon>
        <taxon>Magnoliopsida</taxon>
        <taxon>Ranunculales</taxon>
        <taxon>Papaveraceae</taxon>
        <taxon>Papaveroideae</taxon>
        <taxon>Macleaya</taxon>
    </lineage>
</organism>
<accession>A0A200RDQ9</accession>
<dbReference type="Proteomes" id="UP000195402">
    <property type="component" value="Unassembled WGS sequence"/>
</dbReference>
<dbReference type="InterPro" id="IPR017972">
    <property type="entry name" value="Cyt_P450_CS"/>
</dbReference>
<evidence type="ECO:0000256" key="5">
    <source>
        <dbReference type="RuleBase" id="RU000461"/>
    </source>
</evidence>
<dbReference type="InterPro" id="IPR036396">
    <property type="entry name" value="Cyt_P450_sf"/>
</dbReference>
<dbReference type="AlphaFoldDB" id="A0A200RDQ9"/>
<dbReference type="PANTHER" id="PTHR47955">
    <property type="entry name" value="CYTOCHROME P450 FAMILY 71 PROTEIN"/>
    <property type="match status" value="1"/>
</dbReference>
<evidence type="ECO:0000313" key="6">
    <source>
        <dbReference type="EMBL" id="OVA20836.1"/>
    </source>
</evidence>
<dbReference type="STRING" id="56857.A0A200RDQ9"/>
<dbReference type="GO" id="GO:0004497">
    <property type="term" value="F:monooxygenase activity"/>
    <property type="evidence" value="ECO:0007669"/>
    <property type="project" value="UniProtKB-KW"/>
</dbReference>
<dbReference type="PRINTS" id="PR00385">
    <property type="entry name" value="P450"/>
</dbReference>
<evidence type="ECO:0000256" key="4">
    <source>
        <dbReference type="PIRSR" id="PIRSR602401-1"/>
    </source>
</evidence>
<dbReference type="PROSITE" id="PS00086">
    <property type="entry name" value="CYTOCHROME_P450"/>
    <property type="match status" value="1"/>
</dbReference>